<dbReference type="OrthoDB" id="9807115at2"/>
<feature type="transmembrane region" description="Helical" evidence="10">
    <location>
        <begin position="12"/>
        <end position="33"/>
    </location>
</feature>
<keyword evidence="12" id="KW-1185">Reference proteome</keyword>
<name>A0A162MCM9_9FIRM</name>
<dbReference type="GO" id="GO:0005886">
    <property type="term" value="C:plasma membrane"/>
    <property type="evidence" value="ECO:0007669"/>
    <property type="project" value="UniProtKB-SubCell"/>
</dbReference>
<sequence length="290" mass="30824">MFLQQLVNGISIGGIYALMATGYALIYSLLGFSNWAHGDVAMLGAYIGFLCVASAKLPFYLSCIAAILGAGLISIMNERLAYRQIRKNKAPTMFLMIAAMGLSVTFQNMVIVFIGPKFRTFPPVIPVKAIAIGNIKLGVLDLISLCIVLIAVILLEFLINKTKFGLAVRAASTNLNTASLMGINIDYYIALVFFLAGSLAGAAGVLLGLKYTVYPQMGNVSLKAFIASVFGGLGSVRGAIIGALIIGIMEVFISGFVISGLRDLFTFGLLIAILLFKPTGLFGIEVQDKA</sequence>
<feature type="transmembrane region" description="Helical" evidence="10">
    <location>
        <begin position="135"/>
        <end position="159"/>
    </location>
</feature>
<protein>
    <submittedName>
        <fullName evidence="11">High-affinity branched-chain amino acid transport system permease protein LivH</fullName>
    </submittedName>
</protein>
<feature type="transmembrane region" description="Helical" evidence="10">
    <location>
        <begin position="45"/>
        <end position="73"/>
    </location>
</feature>
<evidence type="ECO:0000256" key="8">
    <source>
        <dbReference type="ARBA" id="ARBA00023136"/>
    </source>
</evidence>
<keyword evidence="6" id="KW-0029">Amino-acid transport</keyword>
<dbReference type="GO" id="GO:0015190">
    <property type="term" value="F:L-leucine transmembrane transporter activity"/>
    <property type="evidence" value="ECO:0007669"/>
    <property type="project" value="TreeGrafter"/>
</dbReference>
<dbReference type="AlphaFoldDB" id="A0A162MCM9"/>
<dbReference type="GO" id="GO:0042941">
    <property type="term" value="P:D-alanine transmembrane transport"/>
    <property type="evidence" value="ECO:0007669"/>
    <property type="project" value="TreeGrafter"/>
</dbReference>
<dbReference type="PATRIC" id="fig|520767.4.peg.1823"/>
<dbReference type="GO" id="GO:0015192">
    <property type="term" value="F:L-phenylalanine transmembrane transporter activity"/>
    <property type="evidence" value="ECO:0007669"/>
    <property type="project" value="TreeGrafter"/>
</dbReference>
<comment type="subcellular location">
    <subcellularLocation>
        <location evidence="1">Cell membrane</location>
        <topology evidence="1">Multi-pass membrane protein</topology>
    </subcellularLocation>
</comment>
<keyword evidence="4" id="KW-0997">Cell inner membrane</keyword>
<evidence type="ECO:0000256" key="6">
    <source>
        <dbReference type="ARBA" id="ARBA00022970"/>
    </source>
</evidence>
<feature type="transmembrane region" description="Helical" evidence="10">
    <location>
        <begin position="187"/>
        <end position="207"/>
    </location>
</feature>
<evidence type="ECO:0000256" key="2">
    <source>
        <dbReference type="ARBA" id="ARBA00022448"/>
    </source>
</evidence>
<dbReference type="PANTHER" id="PTHR11795">
    <property type="entry name" value="BRANCHED-CHAIN AMINO ACID TRANSPORT SYSTEM PERMEASE PROTEIN LIVH"/>
    <property type="match status" value="1"/>
</dbReference>
<reference evidence="11 12" key="1">
    <citation type="submission" date="2015-12" db="EMBL/GenBank/DDBJ databases">
        <title>Draft genome of Thermovenabulum gondwanense isolated from a red thermophilic microbial mat colonisisng an outflow channel of a bore well.</title>
        <authorList>
            <person name="Patel B.K."/>
        </authorList>
    </citation>
    <scope>NUCLEOTIDE SEQUENCE [LARGE SCALE GENOMIC DNA]</scope>
    <source>
        <strain evidence="11 12">R270</strain>
    </source>
</reference>
<evidence type="ECO:0000313" key="11">
    <source>
        <dbReference type="EMBL" id="KYO65261.1"/>
    </source>
</evidence>
<keyword evidence="3" id="KW-1003">Cell membrane</keyword>
<dbReference type="GO" id="GO:0015808">
    <property type="term" value="P:L-alanine transport"/>
    <property type="evidence" value="ECO:0007669"/>
    <property type="project" value="TreeGrafter"/>
</dbReference>
<dbReference type="STRING" id="520767.ATZ99_17100"/>
<dbReference type="EMBL" id="LOHZ01000036">
    <property type="protein sequence ID" value="KYO65261.1"/>
    <property type="molecule type" value="Genomic_DNA"/>
</dbReference>
<comment type="caution">
    <text evidence="11">The sequence shown here is derived from an EMBL/GenBank/DDBJ whole genome shotgun (WGS) entry which is preliminary data.</text>
</comment>
<keyword evidence="7 10" id="KW-1133">Transmembrane helix</keyword>
<evidence type="ECO:0000256" key="7">
    <source>
        <dbReference type="ARBA" id="ARBA00022989"/>
    </source>
</evidence>
<keyword evidence="8 10" id="KW-0472">Membrane</keyword>
<feature type="transmembrane region" description="Helical" evidence="10">
    <location>
        <begin position="264"/>
        <end position="284"/>
    </location>
</feature>
<dbReference type="GO" id="GO:1903806">
    <property type="term" value="P:L-isoleucine import across plasma membrane"/>
    <property type="evidence" value="ECO:0007669"/>
    <property type="project" value="TreeGrafter"/>
</dbReference>
<dbReference type="GO" id="GO:0005304">
    <property type="term" value="F:L-valine transmembrane transporter activity"/>
    <property type="evidence" value="ECO:0007669"/>
    <property type="project" value="TreeGrafter"/>
</dbReference>
<dbReference type="Pfam" id="PF02653">
    <property type="entry name" value="BPD_transp_2"/>
    <property type="match status" value="1"/>
</dbReference>
<evidence type="ECO:0000256" key="9">
    <source>
        <dbReference type="ARBA" id="ARBA00037998"/>
    </source>
</evidence>
<dbReference type="PANTHER" id="PTHR11795:SF371">
    <property type="entry name" value="HIGH-AFFINITY BRANCHED-CHAIN AMINO ACID TRANSPORT SYSTEM PERMEASE PROTEIN LIVH"/>
    <property type="match status" value="1"/>
</dbReference>
<evidence type="ECO:0000256" key="5">
    <source>
        <dbReference type="ARBA" id="ARBA00022692"/>
    </source>
</evidence>
<keyword evidence="2" id="KW-0813">Transport</keyword>
<comment type="similarity">
    <text evidence="9">Belongs to the binding-protein-dependent transport system permease family. LivHM subfamily.</text>
</comment>
<evidence type="ECO:0000256" key="1">
    <source>
        <dbReference type="ARBA" id="ARBA00004651"/>
    </source>
</evidence>
<feature type="transmembrane region" description="Helical" evidence="10">
    <location>
        <begin position="94"/>
        <end position="115"/>
    </location>
</feature>
<dbReference type="GO" id="GO:0015188">
    <property type="term" value="F:L-isoleucine transmembrane transporter activity"/>
    <property type="evidence" value="ECO:0007669"/>
    <property type="project" value="TreeGrafter"/>
</dbReference>
<evidence type="ECO:0000313" key="12">
    <source>
        <dbReference type="Proteomes" id="UP000075737"/>
    </source>
</evidence>
<accession>A0A162MCM9</accession>
<dbReference type="CDD" id="cd06582">
    <property type="entry name" value="TM_PBP1_LivH_like"/>
    <property type="match status" value="1"/>
</dbReference>
<evidence type="ECO:0000256" key="3">
    <source>
        <dbReference type="ARBA" id="ARBA00022475"/>
    </source>
</evidence>
<evidence type="ECO:0000256" key="4">
    <source>
        <dbReference type="ARBA" id="ARBA00022519"/>
    </source>
</evidence>
<dbReference type="InterPro" id="IPR001851">
    <property type="entry name" value="ABC_transp_permease"/>
</dbReference>
<dbReference type="Proteomes" id="UP000075737">
    <property type="component" value="Unassembled WGS sequence"/>
</dbReference>
<evidence type="ECO:0000256" key="10">
    <source>
        <dbReference type="SAM" id="Phobius"/>
    </source>
</evidence>
<proteinExistence type="inferred from homology"/>
<keyword evidence="5 10" id="KW-0812">Transmembrane</keyword>
<organism evidence="11 12">
    <name type="scientific">Thermovenabulum gondwanense</name>
    <dbReference type="NCBI Taxonomy" id="520767"/>
    <lineage>
        <taxon>Bacteria</taxon>
        <taxon>Bacillati</taxon>
        <taxon>Bacillota</taxon>
        <taxon>Clostridia</taxon>
        <taxon>Thermosediminibacterales</taxon>
        <taxon>Thermosediminibacteraceae</taxon>
        <taxon>Thermovenabulum</taxon>
    </lineage>
</organism>
<dbReference type="InterPro" id="IPR052157">
    <property type="entry name" value="BCAA_transport_permease"/>
</dbReference>
<gene>
    <name evidence="11" type="primary">livH_4</name>
    <name evidence="11" type="ORF">ATZ99_17100</name>
</gene>